<dbReference type="GO" id="GO:0016616">
    <property type="term" value="F:oxidoreductase activity, acting on the CH-OH group of donors, NAD or NADP as acceptor"/>
    <property type="evidence" value="ECO:0007669"/>
    <property type="project" value="TreeGrafter"/>
</dbReference>
<keyword evidence="4" id="KW-1185">Reference proteome</keyword>
<dbReference type="Gene3D" id="3.40.50.720">
    <property type="entry name" value="NAD(P)-binding Rossmann-like Domain"/>
    <property type="match status" value="1"/>
</dbReference>
<dbReference type="NCBIfam" id="NF005559">
    <property type="entry name" value="PRK07231.1"/>
    <property type="match status" value="1"/>
</dbReference>
<dbReference type="InterPro" id="IPR036291">
    <property type="entry name" value="NAD(P)-bd_dom_sf"/>
</dbReference>
<dbReference type="FunFam" id="3.40.50.720:FF:000084">
    <property type="entry name" value="Short-chain dehydrogenase reductase"/>
    <property type="match status" value="1"/>
</dbReference>
<evidence type="ECO:0000313" key="4">
    <source>
        <dbReference type="Proteomes" id="UP000199031"/>
    </source>
</evidence>
<organism evidence="3 4">
    <name type="scientific">Parafilimonas terrae</name>
    <dbReference type="NCBI Taxonomy" id="1465490"/>
    <lineage>
        <taxon>Bacteria</taxon>
        <taxon>Pseudomonadati</taxon>
        <taxon>Bacteroidota</taxon>
        <taxon>Chitinophagia</taxon>
        <taxon>Chitinophagales</taxon>
        <taxon>Chitinophagaceae</taxon>
        <taxon>Parafilimonas</taxon>
    </lineage>
</organism>
<dbReference type="AlphaFoldDB" id="A0A1I5YTZ5"/>
<dbReference type="InterPro" id="IPR002347">
    <property type="entry name" value="SDR_fam"/>
</dbReference>
<dbReference type="Proteomes" id="UP000199031">
    <property type="component" value="Unassembled WGS sequence"/>
</dbReference>
<dbReference type="PANTHER" id="PTHR42760">
    <property type="entry name" value="SHORT-CHAIN DEHYDROGENASES/REDUCTASES FAMILY MEMBER"/>
    <property type="match status" value="1"/>
</dbReference>
<dbReference type="SUPFAM" id="SSF51735">
    <property type="entry name" value="NAD(P)-binding Rossmann-fold domains"/>
    <property type="match status" value="1"/>
</dbReference>
<dbReference type="STRING" id="1465490.SAMN05444277_11429"/>
<keyword evidence="2" id="KW-0560">Oxidoreductase</keyword>
<sequence length="261" mass="28015">MKKNSAAKHFTSMKNNRKKIAVVTGGGSGLGFAIAQKFTQHNIETIIIGRNIQKLERAQQQLGSSCHIMCCDLSDLATIPSLIQKIVETHGRIDILINNAGINMKKDFTEVTDEDFAAIINTNLNAVFAISREVVKDMLKYNSGCIINISSMAAQYGLPKVIAYSASKSAIDGITRAMATELSPKGIRVNAIAPGFIYSDMTAKALNEDIDRKTRVFARTPMGKMGQPEDIGEAALFLASEGAGFITGVVLPVDGGNSIGF</sequence>
<protein>
    <submittedName>
        <fullName evidence="3">NAD(P)-dependent dehydrogenase, short-chain alcohol dehydrogenase family</fullName>
    </submittedName>
</protein>
<dbReference type="Pfam" id="PF13561">
    <property type="entry name" value="adh_short_C2"/>
    <property type="match status" value="1"/>
</dbReference>
<dbReference type="PRINTS" id="PR00081">
    <property type="entry name" value="GDHRDH"/>
</dbReference>
<comment type="similarity">
    <text evidence="1">Belongs to the short-chain dehydrogenases/reductases (SDR) family.</text>
</comment>
<gene>
    <name evidence="3" type="ORF">SAMN05444277_11429</name>
</gene>
<accession>A0A1I5YTZ5</accession>
<dbReference type="InterPro" id="IPR020904">
    <property type="entry name" value="Sc_DH/Rdtase_CS"/>
</dbReference>
<dbReference type="PROSITE" id="PS00061">
    <property type="entry name" value="ADH_SHORT"/>
    <property type="match status" value="1"/>
</dbReference>
<evidence type="ECO:0000256" key="1">
    <source>
        <dbReference type="ARBA" id="ARBA00006484"/>
    </source>
</evidence>
<dbReference type="NCBIfam" id="NF009466">
    <property type="entry name" value="PRK12826.1-2"/>
    <property type="match status" value="1"/>
</dbReference>
<reference evidence="3 4" key="1">
    <citation type="submission" date="2016-10" db="EMBL/GenBank/DDBJ databases">
        <authorList>
            <person name="de Groot N.N."/>
        </authorList>
    </citation>
    <scope>NUCLEOTIDE SEQUENCE [LARGE SCALE GENOMIC DNA]</scope>
    <source>
        <strain evidence="3 4">DSM 28286</strain>
    </source>
</reference>
<name>A0A1I5YTZ5_9BACT</name>
<evidence type="ECO:0000313" key="3">
    <source>
        <dbReference type="EMBL" id="SFQ47689.1"/>
    </source>
</evidence>
<evidence type="ECO:0000256" key="2">
    <source>
        <dbReference type="ARBA" id="ARBA00023002"/>
    </source>
</evidence>
<proteinExistence type="inferred from homology"/>
<dbReference type="PANTHER" id="PTHR42760:SF133">
    <property type="entry name" value="3-OXOACYL-[ACYL-CARRIER-PROTEIN] REDUCTASE"/>
    <property type="match status" value="1"/>
</dbReference>
<dbReference type="CDD" id="cd05233">
    <property type="entry name" value="SDR_c"/>
    <property type="match status" value="1"/>
</dbReference>
<dbReference type="PRINTS" id="PR00080">
    <property type="entry name" value="SDRFAMILY"/>
</dbReference>
<dbReference type="EMBL" id="FOXQ01000014">
    <property type="protein sequence ID" value="SFQ47689.1"/>
    <property type="molecule type" value="Genomic_DNA"/>
</dbReference>